<dbReference type="GO" id="GO:0005634">
    <property type="term" value="C:nucleus"/>
    <property type="evidence" value="ECO:0007669"/>
    <property type="project" value="TreeGrafter"/>
</dbReference>
<dbReference type="Pfam" id="PF00443">
    <property type="entry name" value="UCH"/>
    <property type="match status" value="1"/>
</dbReference>
<feature type="region of interest" description="Disordered" evidence="3">
    <location>
        <begin position="876"/>
        <end position="924"/>
    </location>
</feature>
<dbReference type="EC" id="3.4.19.12" evidence="1"/>
<sequence>MQLALAASLKSANQMEVDQTGFGLSADEMQIQQAVERSLLESGVGSDAVSLVSNNPNHRKREGGLPVGLRNVGNTCYFNSLLQTYFYIPSLRQAILSFPADEAAKKTDKAATVDFMKELQRIFAYFLFTNQKWVDPSALLKKILDRNGTPVNIGNQEDVSEFNELFLERIAEGLDLTSKLTNSKNNSEMIKNMFQGLAVEYLNAHEADGSPIETTQDGVVVAHLILIPANFYDQILPVVEEEKDLYEALDSYMVDAVNYTTEKGHATVAEQSRWFKKLPPVLMLQQNRVKFDVASGSYRKLNTPLRFDPEVFMDRYFLEQREQTTQVRRVVTQWRSDLNVLDKNIKAITNYKSAADYLSEKEGDDGLAASIQLLNTFYKLETDKLKQLQEEAQVYRTKIAGAYDQFPRKASYSLFAVWIHAGVAGSGHYWAYIRAGKRKRPAAAAPAPTAAPGQTEDSKAKDKEPMQEVTADTEPTEGAAATQELEMIDKEEEKEWLKFNDILVTEADAATVFADAIGGSGTATGYFLIYVETDTLKAIQEAFLPDAETDGQYLSTKTIKDEIEADNVKFLETVEKFNMSASEDKVTQFKNTYENKLAEAKQYTEDAIYTANVKDLRIKSFYAFLTAIGMEDMARNEIIKDVYVQTFEKGLEKDMDSSYYKKVSDLIGEDNTQLAIASVFDNAADVLRKEFQDFRKTAQLYTAGLNFFLERRHDQAMNAFKLALVADNQVEHMEVKRATQIMCSIKFCLHRMAEEAKQKLVTGNYVDALPLLNRSTLYAVQLLDRADPFFVQLKSEITGWYNSRAFPITDEGYNRLNQAVGTLLAPAFAVKQLDPTPLSLPDYGRGETEKWEGVARRQHEHLTALQEQAPHLWLTHMPIPPERPPAAATNPAADPQSGAAATSTSTSATSSSSSASSHASHYIA</sequence>
<dbReference type="STRING" id="1257118.L8GP69"/>
<feature type="compositionally biased region" description="Basic and acidic residues" evidence="3">
    <location>
        <begin position="456"/>
        <end position="466"/>
    </location>
</feature>
<dbReference type="AlphaFoldDB" id="L8GP69"/>
<proteinExistence type="inferred from homology"/>
<gene>
    <name evidence="5" type="ORF">ACA1_391460</name>
</gene>
<dbReference type="SUPFAM" id="SSF54001">
    <property type="entry name" value="Cysteine proteinases"/>
    <property type="match status" value="1"/>
</dbReference>
<dbReference type="InterPro" id="IPR038765">
    <property type="entry name" value="Papain-like_cys_pep_sf"/>
</dbReference>
<dbReference type="InterPro" id="IPR028889">
    <property type="entry name" value="USP"/>
</dbReference>
<keyword evidence="1" id="KW-0788">Thiol protease</keyword>
<dbReference type="PROSITE" id="PS50235">
    <property type="entry name" value="USP_3"/>
    <property type="match status" value="1"/>
</dbReference>
<feature type="domain" description="USP" evidence="4">
    <location>
        <begin position="67"/>
        <end position="533"/>
    </location>
</feature>
<dbReference type="Proteomes" id="UP000011083">
    <property type="component" value="Unassembled WGS sequence"/>
</dbReference>
<keyword evidence="1 5" id="KW-0378">Hydrolase</keyword>
<evidence type="ECO:0000313" key="6">
    <source>
        <dbReference type="Proteomes" id="UP000011083"/>
    </source>
</evidence>
<dbReference type="PANTHER" id="PTHR24006">
    <property type="entry name" value="UBIQUITIN CARBOXYL-TERMINAL HYDROLASE"/>
    <property type="match status" value="1"/>
</dbReference>
<keyword evidence="6" id="KW-1185">Reference proteome</keyword>
<dbReference type="GO" id="GO:0016579">
    <property type="term" value="P:protein deubiquitination"/>
    <property type="evidence" value="ECO:0007669"/>
    <property type="project" value="InterPro"/>
</dbReference>
<dbReference type="InterPro" id="IPR050164">
    <property type="entry name" value="Peptidase_C19"/>
</dbReference>
<dbReference type="PROSITE" id="PS00972">
    <property type="entry name" value="USP_1"/>
    <property type="match status" value="1"/>
</dbReference>
<dbReference type="OrthoDB" id="2420415at2759"/>
<keyword evidence="1" id="KW-0645">Protease</keyword>
<keyword evidence="2" id="KW-0175">Coiled coil</keyword>
<dbReference type="OMA" id="SSHASHY"/>
<protein>
    <recommendedName>
        <fullName evidence="1">Ubiquitin carboxyl-terminal hydrolase</fullName>
        <ecNumber evidence="1">3.4.19.12</ecNumber>
    </recommendedName>
</protein>
<evidence type="ECO:0000256" key="2">
    <source>
        <dbReference type="SAM" id="Coils"/>
    </source>
</evidence>
<accession>L8GP69</accession>
<dbReference type="PROSITE" id="PS00973">
    <property type="entry name" value="USP_2"/>
    <property type="match status" value="1"/>
</dbReference>
<feature type="coiled-coil region" evidence="2">
    <location>
        <begin position="378"/>
        <end position="405"/>
    </location>
</feature>
<feature type="region of interest" description="Disordered" evidence="3">
    <location>
        <begin position="443"/>
        <end position="478"/>
    </location>
</feature>
<feature type="compositionally biased region" description="Low complexity" evidence="3">
    <location>
        <begin position="885"/>
        <end position="924"/>
    </location>
</feature>
<dbReference type="RefSeq" id="XP_004336788.1">
    <property type="nucleotide sequence ID" value="XM_004336740.1"/>
</dbReference>
<feature type="compositionally biased region" description="Low complexity" evidence="3">
    <location>
        <begin position="443"/>
        <end position="452"/>
    </location>
</feature>
<organism evidence="5 6">
    <name type="scientific">Acanthamoeba castellanii (strain ATCC 30010 / Neff)</name>
    <dbReference type="NCBI Taxonomy" id="1257118"/>
    <lineage>
        <taxon>Eukaryota</taxon>
        <taxon>Amoebozoa</taxon>
        <taxon>Discosea</taxon>
        <taxon>Longamoebia</taxon>
        <taxon>Centramoebida</taxon>
        <taxon>Acanthamoebidae</taxon>
        <taxon>Acanthamoeba</taxon>
    </lineage>
</organism>
<reference evidence="5 6" key="1">
    <citation type="journal article" date="2013" name="Genome Biol.">
        <title>Genome of Acanthamoeba castellanii highlights extensive lateral gene transfer and early evolution of tyrosine kinase signaling.</title>
        <authorList>
            <person name="Clarke M."/>
            <person name="Lohan A.J."/>
            <person name="Liu B."/>
            <person name="Lagkouvardos I."/>
            <person name="Roy S."/>
            <person name="Zafar N."/>
            <person name="Bertelli C."/>
            <person name="Schilde C."/>
            <person name="Kianianmomeni A."/>
            <person name="Burglin T.R."/>
            <person name="Frech C."/>
            <person name="Turcotte B."/>
            <person name="Kopec K.O."/>
            <person name="Synnott J.M."/>
            <person name="Choo C."/>
            <person name="Paponov I."/>
            <person name="Finkler A."/>
            <person name="Soon Heng Tan C."/>
            <person name="Hutchins A.P."/>
            <person name="Weinmeier T."/>
            <person name="Rattei T."/>
            <person name="Chu J.S."/>
            <person name="Gimenez G."/>
            <person name="Irimia M."/>
            <person name="Rigden D.J."/>
            <person name="Fitzpatrick D.A."/>
            <person name="Lorenzo-Morales J."/>
            <person name="Bateman A."/>
            <person name="Chiu C.H."/>
            <person name="Tang P."/>
            <person name="Hegemann P."/>
            <person name="Fromm H."/>
            <person name="Raoult D."/>
            <person name="Greub G."/>
            <person name="Miranda-Saavedra D."/>
            <person name="Chen N."/>
            <person name="Nash P."/>
            <person name="Ginger M.L."/>
            <person name="Horn M."/>
            <person name="Schaap P."/>
            <person name="Caler L."/>
            <person name="Loftus B."/>
        </authorList>
    </citation>
    <scope>NUCLEOTIDE SEQUENCE [LARGE SCALE GENOMIC DNA]</scope>
    <source>
        <strain evidence="5 6">Neff</strain>
    </source>
</reference>
<evidence type="ECO:0000256" key="3">
    <source>
        <dbReference type="SAM" id="MobiDB-lite"/>
    </source>
</evidence>
<evidence type="ECO:0000256" key="1">
    <source>
        <dbReference type="RuleBase" id="RU366025"/>
    </source>
</evidence>
<name>L8GP69_ACACF</name>
<dbReference type="InterPro" id="IPR001394">
    <property type="entry name" value="Peptidase_C19_UCH"/>
</dbReference>
<dbReference type="GeneID" id="14915331"/>
<dbReference type="GO" id="GO:0005829">
    <property type="term" value="C:cytosol"/>
    <property type="evidence" value="ECO:0007669"/>
    <property type="project" value="TreeGrafter"/>
</dbReference>
<evidence type="ECO:0000259" key="4">
    <source>
        <dbReference type="PROSITE" id="PS50235"/>
    </source>
</evidence>
<dbReference type="Gene3D" id="3.90.70.10">
    <property type="entry name" value="Cysteine proteinases"/>
    <property type="match status" value="1"/>
</dbReference>
<evidence type="ECO:0000313" key="5">
    <source>
        <dbReference type="EMBL" id="ELR14775.1"/>
    </source>
</evidence>
<comment type="catalytic activity">
    <reaction evidence="1">
        <text>Thiol-dependent hydrolysis of ester, thioester, amide, peptide and isopeptide bonds formed by the C-terminal Gly of ubiquitin (a 76-residue protein attached to proteins as an intracellular targeting signal).</text>
        <dbReference type="EC" id="3.4.19.12"/>
    </reaction>
</comment>
<dbReference type="KEGG" id="acan:ACA1_391460"/>
<dbReference type="GO" id="GO:0006508">
    <property type="term" value="P:proteolysis"/>
    <property type="evidence" value="ECO:0007669"/>
    <property type="project" value="UniProtKB-KW"/>
</dbReference>
<dbReference type="GO" id="GO:0004843">
    <property type="term" value="F:cysteine-type deubiquitinase activity"/>
    <property type="evidence" value="ECO:0007669"/>
    <property type="project" value="UniProtKB-UniRule"/>
</dbReference>
<dbReference type="EMBL" id="KB008044">
    <property type="protein sequence ID" value="ELR14775.1"/>
    <property type="molecule type" value="Genomic_DNA"/>
</dbReference>
<keyword evidence="1" id="KW-0833">Ubl conjugation pathway</keyword>
<dbReference type="InterPro" id="IPR018200">
    <property type="entry name" value="USP_CS"/>
</dbReference>
<dbReference type="VEuPathDB" id="AmoebaDB:ACA1_391460"/>
<comment type="similarity">
    <text evidence="1">Belongs to the peptidase C19 family.</text>
</comment>